<dbReference type="GO" id="GO:0003997">
    <property type="term" value="F:acyl-CoA oxidase activity"/>
    <property type="evidence" value="ECO:0007669"/>
    <property type="project" value="UniProtKB-EC"/>
</dbReference>
<comment type="catalytic activity">
    <reaction evidence="1">
        <text>a 2,3-saturated acyl-CoA + O2 = a (2E)-enoyl-CoA + H2O2</text>
        <dbReference type="Rhea" id="RHEA:38959"/>
        <dbReference type="ChEBI" id="CHEBI:15379"/>
        <dbReference type="ChEBI" id="CHEBI:16240"/>
        <dbReference type="ChEBI" id="CHEBI:58856"/>
        <dbReference type="ChEBI" id="CHEBI:65111"/>
        <dbReference type="EC" id="1.3.3.6"/>
    </reaction>
</comment>
<dbReference type="Pfam" id="PF22924">
    <property type="entry name" value="ACOX_C_alpha1"/>
    <property type="match status" value="1"/>
</dbReference>
<feature type="domain" description="Acyl-coenzyme A oxidase N-terminal" evidence="16">
    <location>
        <begin position="30"/>
        <end position="143"/>
    </location>
</feature>
<evidence type="ECO:0000256" key="12">
    <source>
        <dbReference type="PIRNR" id="PIRNR000168"/>
    </source>
</evidence>
<dbReference type="RefSeq" id="XP_016216351.1">
    <property type="nucleotide sequence ID" value="XM_016356045.1"/>
</dbReference>
<comment type="similarity">
    <text evidence="5 12">Belongs to the acyl-CoA oxidase family.</text>
</comment>
<dbReference type="PIRSF" id="PIRSF000168">
    <property type="entry name" value="Acyl-CoA_oxidase"/>
    <property type="match status" value="1"/>
</dbReference>
<evidence type="ECO:0000256" key="1">
    <source>
        <dbReference type="ARBA" id="ARBA00001201"/>
    </source>
</evidence>
<dbReference type="STRING" id="253628.A0A0D1Z0K0"/>
<dbReference type="InterPro" id="IPR046373">
    <property type="entry name" value="Acyl-CoA_Oxase/DH_mid-dom_sf"/>
</dbReference>
<dbReference type="InterPro" id="IPR009100">
    <property type="entry name" value="AcylCoA_DH/oxidase_NM_dom_sf"/>
</dbReference>
<evidence type="ECO:0000256" key="8">
    <source>
        <dbReference type="ARBA" id="ARBA00022832"/>
    </source>
</evidence>
<evidence type="ECO:0000256" key="2">
    <source>
        <dbReference type="ARBA" id="ARBA00001974"/>
    </source>
</evidence>
<evidence type="ECO:0000256" key="6">
    <source>
        <dbReference type="ARBA" id="ARBA00022630"/>
    </source>
</evidence>
<comment type="subcellular location">
    <subcellularLocation>
        <location evidence="3">Peroxisome</location>
    </subcellularLocation>
</comment>
<dbReference type="PANTHER" id="PTHR10909">
    <property type="entry name" value="ELECTRON TRANSPORT OXIDOREDUCTASE"/>
    <property type="match status" value="1"/>
</dbReference>
<sequence>MDFTAKLRPSSELDGALILTRERNGSRIDVKNLSLHLFGQQYLDRQARVLDVVIKEKLFSKTTQYNLSRPDRYRLGLARGKRMRQLMDEHQWDEEDLLMAEYLVDEIQPYHLHMSLFSAAMREQCNEEQRAYWIPKIEKWEIIGAYAQTELGHGSNVRGIECTATWDHAAKEFVLHSPTITASKWWNGTLGLTATHAVVVAQLIIPRKDGSVQHCGPRPFIVQIRNMKTHLPPKSIVVGDIGPKYGYAAMDNAYCLFDQHRIPHSALLSRYAQLDIETGAYSRPKNASSVYGQLTRGRSVIVLNSRLMLARAVTVAVRYLAIRRQFHDQDSKDSASPETQVLDYSTVQIRVLPLLATVFALHYTGKAMWDLYQRTRGAHSLDSDNAQLRELHSTSAGLKSLATELSANGIEICRRAMGGHGFGGATGLISLNNDWLSKPTVEGDNWMITQQVARHLISLVGNISNHNTQSESSWTENCVRAFAAQTQPLSVCDIFGTSKAIVDAFERRMCFLSWQAYDARVVQKRPHNDLLIDFHNLSRAYSQAMLIRNFHLATEAMDLDPETSSVIQDMFLLFAYHTIDSEARTFQSSGSVSSSDIEKLSSKILMLMRKIRPHAVRLVDSFAIPDYLLDSALGRSDGKVYEDLFYRAHHLNPLNKLVVNPNYWDNEIELGSGDSGAVLAKL</sequence>
<feature type="binding site" evidence="14">
    <location>
        <position position="149"/>
    </location>
    <ligand>
        <name>FAD</name>
        <dbReference type="ChEBI" id="CHEBI:57692"/>
    </ligand>
</feature>
<evidence type="ECO:0000256" key="11">
    <source>
        <dbReference type="ARBA" id="ARBA00023140"/>
    </source>
</evidence>
<reference evidence="18 19" key="1">
    <citation type="submission" date="2015-01" db="EMBL/GenBank/DDBJ databases">
        <title>The Genome Sequence of Ochroconis gallopava CBS43764.</title>
        <authorList>
            <consortium name="The Broad Institute Genomics Platform"/>
            <person name="Cuomo C."/>
            <person name="de Hoog S."/>
            <person name="Gorbushina A."/>
            <person name="Stielow B."/>
            <person name="Teixiera M."/>
            <person name="Abouelleil A."/>
            <person name="Chapman S.B."/>
            <person name="Priest M."/>
            <person name="Young S.K."/>
            <person name="Wortman J."/>
            <person name="Nusbaum C."/>
            <person name="Birren B."/>
        </authorList>
    </citation>
    <scope>NUCLEOTIDE SEQUENCE [LARGE SCALE GENOMIC DNA]</scope>
    <source>
        <strain evidence="18 19">CBS 43764</strain>
    </source>
</reference>
<dbReference type="SUPFAM" id="SSF56645">
    <property type="entry name" value="Acyl-CoA dehydrogenase NM domain-like"/>
    <property type="match status" value="1"/>
</dbReference>
<evidence type="ECO:0000256" key="4">
    <source>
        <dbReference type="ARBA" id="ARBA00004846"/>
    </source>
</evidence>
<evidence type="ECO:0000313" key="18">
    <source>
        <dbReference type="EMBL" id="KIW06482.1"/>
    </source>
</evidence>
<dbReference type="AlphaFoldDB" id="A0A0D1Z0K0"/>
<keyword evidence="7 12" id="KW-0274">FAD</keyword>
<dbReference type="GO" id="GO:0071949">
    <property type="term" value="F:FAD binding"/>
    <property type="evidence" value="ECO:0007669"/>
    <property type="project" value="InterPro"/>
</dbReference>
<dbReference type="InterPro" id="IPR002655">
    <property type="entry name" value="Acyl-CoA_oxidase_C"/>
</dbReference>
<dbReference type="EMBL" id="KN847535">
    <property type="protein sequence ID" value="KIW06482.1"/>
    <property type="molecule type" value="Genomic_DNA"/>
</dbReference>
<keyword evidence="10" id="KW-0443">Lipid metabolism</keyword>
<name>A0A0D1Z0K0_9PEZI</name>
<evidence type="ECO:0000256" key="13">
    <source>
        <dbReference type="PIRSR" id="PIRSR000168-1"/>
    </source>
</evidence>
<keyword evidence="6 12" id="KW-0285">Flavoprotein</keyword>
<keyword evidence="11" id="KW-0576">Peroxisome</keyword>
<dbReference type="Pfam" id="PF01756">
    <property type="entry name" value="ACOX"/>
    <property type="match status" value="1"/>
</dbReference>
<evidence type="ECO:0000259" key="17">
    <source>
        <dbReference type="Pfam" id="PF22924"/>
    </source>
</evidence>
<dbReference type="InterPro" id="IPR012258">
    <property type="entry name" value="Acyl-CoA_oxidase"/>
</dbReference>
<feature type="active site" description="Proton acceptor" evidence="13">
    <location>
        <position position="442"/>
    </location>
</feature>
<dbReference type="InterPro" id="IPR036250">
    <property type="entry name" value="AcylCo_DH-like_C"/>
</dbReference>
<organism evidence="18 19">
    <name type="scientific">Verruconis gallopava</name>
    <dbReference type="NCBI Taxonomy" id="253628"/>
    <lineage>
        <taxon>Eukaryota</taxon>
        <taxon>Fungi</taxon>
        <taxon>Dikarya</taxon>
        <taxon>Ascomycota</taxon>
        <taxon>Pezizomycotina</taxon>
        <taxon>Dothideomycetes</taxon>
        <taxon>Pleosporomycetidae</taxon>
        <taxon>Venturiales</taxon>
        <taxon>Sympoventuriaceae</taxon>
        <taxon>Verruconis</taxon>
    </lineage>
</organism>
<dbReference type="GeneID" id="27310891"/>
<dbReference type="GO" id="GO:0005777">
    <property type="term" value="C:peroxisome"/>
    <property type="evidence" value="ECO:0007669"/>
    <property type="project" value="UniProtKB-SubCell"/>
</dbReference>
<evidence type="ECO:0000256" key="10">
    <source>
        <dbReference type="ARBA" id="ARBA00023098"/>
    </source>
</evidence>
<dbReference type="Proteomes" id="UP000053259">
    <property type="component" value="Unassembled WGS sequence"/>
</dbReference>
<dbReference type="InterPro" id="IPR029320">
    <property type="entry name" value="Acyl-CoA_ox_N"/>
</dbReference>
<dbReference type="Pfam" id="PF14749">
    <property type="entry name" value="Acyl-CoA_ox_N"/>
    <property type="match status" value="1"/>
</dbReference>
<evidence type="ECO:0000256" key="9">
    <source>
        <dbReference type="ARBA" id="ARBA00023002"/>
    </source>
</evidence>
<dbReference type="InterPro" id="IPR037069">
    <property type="entry name" value="AcylCoA_DH/ox_N_sf"/>
</dbReference>
<evidence type="ECO:0000256" key="7">
    <source>
        <dbReference type="ARBA" id="ARBA00022827"/>
    </source>
</evidence>
<gene>
    <name evidence="18" type="ORF">PV09_02918</name>
</gene>
<dbReference type="OrthoDB" id="538336at2759"/>
<dbReference type="GO" id="GO:0055088">
    <property type="term" value="P:lipid homeostasis"/>
    <property type="evidence" value="ECO:0007669"/>
    <property type="project" value="TreeGrafter"/>
</dbReference>
<comment type="cofactor">
    <cofactor evidence="2">
        <name>FAD</name>
        <dbReference type="ChEBI" id="CHEBI:57692"/>
    </cofactor>
</comment>
<evidence type="ECO:0000259" key="16">
    <source>
        <dbReference type="Pfam" id="PF14749"/>
    </source>
</evidence>
<dbReference type="FunFam" id="1.20.140.10:FF:000015">
    <property type="entry name" value="Acyl-coenzyme A oxidase"/>
    <property type="match status" value="1"/>
</dbReference>
<dbReference type="SUPFAM" id="SSF47203">
    <property type="entry name" value="Acyl-CoA dehydrogenase C-terminal domain-like"/>
    <property type="match status" value="2"/>
</dbReference>
<dbReference type="VEuPathDB" id="FungiDB:PV09_02918"/>
<protein>
    <recommendedName>
        <fullName evidence="12">Acyl-coenzyme A oxidase</fullName>
    </recommendedName>
</protein>
<dbReference type="FunFam" id="2.40.110.10:FF:000003">
    <property type="entry name" value="Acyl-coenzyme A oxidase"/>
    <property type="match status" value="1"/>
</dbReference>
<keyword evidence="19" id="KW-1185">Reference proteome</keyword>
<dbReference type="InParanoid" id="A0A0D1Z0K0"/>
<dbReference type="FunCoup" id="A0A0D1Z0K0">
    <property type="interactions" value="383"/>
</dbReference>
<dbReference type="PANTHER" id="PTHR10909:SF250">
    <property type="entry name" value="PEROXISOMAL ACYL-COENZYME A OXIDASE 1"/>
    <property type="match status" value="1"/>
</dbReference>
<dbReference type="GO" id="GO:0033540">
    <property type="term" value="P:fatty acid beta-oxidation using acyl-CoA oxidase"/>
    <property type="evidence" value="ECO:0007669"/>
    <property type="project" value="TreeGrafter"/>
</dbReference>
<evidence type="ECO:0000256" key="5">
    <source>
        <dbReference type="ARBA" id="ARBA00006288"/>
    </source>
</evidence>
<dbReference type="HOGENOM" id="CLU_014629_3_1_1"/>
<feature type="binding site" evidence="14">
    <location>
        <position position="188"/>
    </location>
    <ligand>
        <name>FAD</name>
        <dbReference type="ChEBI" id="CHEBI:57692"/>
    </ligand>
</feature>
<dbReference type="InterPro" id="IPR055060">
    <property type="entry name" value="ACOX_C_alpha1"/>
</dbReference>
<dbReference type="Gene3D" id="1.20.140.10">
    <property type="entry name" value="Butyryl-CoA Dehydrogenase, subunit A, domain 3"/>
    <property type="match status" value="2"/>
</dbReference>
<dbReference type="GO" id="GO:0005504">
    <property type="term" value="F:fatty acid binding"/>
    <property type="evidence" value="ECO:0007669"/>
    <property type="project" value="TreeGrafter"/>
</dbReference>
<feature type="domain" description="Acyl-CoA oxidase C-alpha1" evidence="17">
    <location>
        <begin position="291"/>
        <end position="457"/>
    </location>
</feature>
<keyword evidence="9" id="KW-0560">Oxidoreductase</keyword>
<proteinExistence type="inferred from homology"/>
<accession>A0A0D1Z0K0</accession>
<evidence type="ECO:0000256" key="14">
    <source>
        <dbReference type="PIRSR" id="PIRSR000168-2"/>
    </source>
</evidence>
<dbReference type="Gene3D" id="1.10.540.10">
    <property type="entry name" value="Acyl-CoA dehydrogenase/oxidase, N-terminal domain"/>
    <property type="match status" value="1"/>
</dbReference>
<evidence type="ECO:0000259" key="15">
    <source>
        <dbReference type="Pfam" id="PF01756"/>
    </source>
</evidence>
<evidence type="ECO:0000313" key="19">
    <source>
        <dbReference type="Proteomes" id="UP000053259"/>
    </source>
</evidence>
<dbReference type="FunFam" id="1.20.140.10:FF:000007">
    <property type="entry name" value="Acyl-coenzyme A oxidase"/>
    <property type="match status" value="1"/>
</dbReference>
<comment type="pathway">
    <text evidence="4">Lipid metabolism; peroxisomal fatty acid beta-oxidation.</text>
</comment>
<keyword evidence="8" id="KW-0276">Fatty acid metabolism</keyword>
<dbReference type="Gene3D" id="2.40.110.10">
    <property type="entry name" value="Butyryl-CoA Dehydrogenase, subunit A, domain 2"/>
    <property type="match status" value="1"/>
</dbReference>
<feature type="domain" description="Acyl-CoA oxidase C-terminal" evidence="15">
    <location>
        <begin position="499"/>
        <end position="663"/>
    </location>
</feature>
<evidence type="ECO:0000256" key="3">
    <source>
        <dbReference type="ARBA" id="ARBA00004275"/>
    </source>
</evidence>